<dbReference type="AlphaFoldDB" id="A0A542UFB2"/>
<dbReference type="Proteomes" id="UP000318103">
    <property type="component" value="Unassembled WGS sequence"/>
</dbReference>
<proteinExistence type="predicted"/>
<organism evidence="1 2">
    <name type="scientific">Streptomyces puniciscabiei</name>
    <dbReference type="NCBI Taxonomy" id="164348"/>
    <lineage>
        <taxon>Bacteria</taxon>
        <taxon>Bacillati</taxon>
        <taxon>Actinomycetota</taxon>
        <taxon>Actinomycetes</taxon>
        <taxon>Kitasatosporales</taxon>
        <taxon>Streptomycetaceae</taxon>
        <taxon>Streptomyces</taxon>
    </lineage>
</organism>
<accession>A0A542UFB2</accession>
<dbReference type="EMBL" id="VFNX01000001">
    <property type="protein sequence ID" value="TQK97737.1"/>
    <property type="molecule type" value="Genomic_DNA"/>
</dbReference>
<keyword evidence="2" id="KW-1185">Reference proteome</keyword>
<comment type="caution">
    <text evidence="1">The sequence shown here is derived from an EMBL/GenBank/DDBJ whole genome shotgun (WGS) entry which is preliminary data.</text>
</comment>
<name>A0A542UFB2_9ACTN</name>
<evidence type="ECO:0000313" key="1">
    <source>
        <dbReference type="EMBL" id="TQK97737.1"/>
    </source>
</evidence>
<protein>
    <submittedName>
        <fullName evidence="1">Uncharacterized protein</fullName>
    </submittedName>
</protein>
<reference evidence="1 2" key="1">
    <citation type="submission" date="2019-06" db="EMBL/GenBank/DDBJ databases">
        <title>Sequencing the genomes of 1000 actinobacteria strains.</title>
        <authorList>
            <person name="Klenk H.-P."/>
        </authorList>
    </citation>
    <scope>NUCLEOTIDE SEQUENCE [LARGE SCALE GENOMIC DNA]</scope>
    <source>
        <strain evidence="1 2">DSM 41929</strain>
    </source>
</reference>
<gene>
    <name evidence="1" type="ORF">FB563_2721</name>
</gene>
<evidence type="ECO:0000313" key="2">
    <source>
        <dbReference type="Proteomes" id="UP000318103"/>
    </source>
</evidence>
<sequence>MPLGEQAAGPVEWHGRTVRGQPLPGYLDVLIACWLWVPGPGAAARAGPAFAARIRAVAAITAAATARRAVVLFP</sequence>